<dbReference type="Gene3D" id="1.10.8.60">
    <property type="match status" value="1"/>
</dbReference>
<accession>A0A934MC15</accession>
<dbReference type="GO" id="GO:0006270">
    <property type="term" value="P:DNA replication initiation"/>
    <property type="evidence" value="ECO:0007669"/>
    <property type="project" value="TreeGrafter"/>
</dbReference>
<dbReference type="SUPFAM" id="SSF52540">
    <property type="entry name" value="P-loop containing nucleoside triphosphate hydrolases"/>
    <property type="match status" value="1"/>
</dbReference>
<proteinExistence type="predicted"/>
<reference evidence="1" key="1">
    <citation type="submission" date="2020-12" db="EMBL/GenBank/DDBJ databases">
        <title>Bacterial taxonomy.</title>
        <authorList>
            <person name="Pan X."/>
        </authorList>
    </citation>
    <scope>NUCLEOTIDE SEQUENCE</scope>
    <source>
        <strain evidence="1">KCTC 52957</strain>
    </source>
</reference>
<dbReference type="AlphaFoldDB" id="A0A934MC15"/>
<sequence>MAEQLPFELPVRPALGREDFFVSSANAAAVGLIDGDARWPGGKLALAGPEASGKTHLAHVWADRVDGVVVAADHLARLNIPTLAGARHVAVEDVPRIAGQRKEEAALFHLHNLLLGDGGRLLFTGRDAPTRWSIRLPDLRSRLVGTTLVTLELPDDALLAALLRKQFHDRQLDPSQKLIDYIVPRMTRSGAEARRLVHLMDRLSLNERRPLSTGLARRALQMADPSRQGYTEDPEG</sequence>
<dbReference type="Proteomes" id="UP000642488">
    <property type="component" value="Unassembled WGS sequence"/>
</dbReference>
<dbReference type="PANTHER" id="PTHR30050">
    <property type="entry name" value="CHROMOSOMAL REPLICATION INITIATOR PROTEIN DNAA"/>
    <property type="match status" value="1"/>
</dbReference>
<keyword evidence="2" id="KW-1185">Reference proteome</keyword>
<dbReference type="InterPro" id="IPR027417">
    <property type="entry name" value="P-loop_NTPase"/>
</dbReference>
<dbReference type="Gene3D" id="3.40.50.300">
    <property type="entry name" value="P-loop containing nucleotide triphosphate hydrolases"/>
    <property type="match status" value="1"/>
</dbReference>
<dbReference type="EMBL" id="JAEKPD010000005">
    <property type="protein sequence ID" value="MBJ3762288.1"/>
    <property type="molecule type" value="Genomic_DNA"/>
</dbReference>
<dbReference type="GO" id="GO:0003688">
    <property type="term" value="F:DNA replication origin binding"/>
    <property type="evidence" value="ECO:0007669"/>
    <property type="project" value="TreeGrafter"/>
</dbReference>
<protein>
    <submittedName>
        <fullName evidence="1">Chromosomal replication initiator DnaA</fullName>
    </submittedName>
</protein>
<comment type="caution">
    <text evidence="1">The sequence shown here is derived from an EMBL/GenBank/DDBJ whole genome shotgun (WGS) entry which is preliminary data.</text>
</comment>
<name>A0A934MC15_9RHOB</name>
<dbReference type="PANTHER" id="PTHR30050:SF5">
    <property type="entry name" value="DNAA REGULATORY INACTIVATOR HDA"/>
    <property type="match status" value="1"/>
</dbReference>
<dbReference type="RefSeq" id="WP_198915456.1">
    <property type="nucleotide sequence ID" value="NZ_JAEKPD010000005.1"/>
</dbReference>
<gene>
    <name evidence="1" type="ORF">ILP92_05975</name>
</gene>
<dbReference type="GO" id="GO:0005886">
    <property type="term" value="C:plasma membrane"/>
    <property type="evidence" value="ECO:0007669"/>
    <property type="project" value="TreeGrafter"/>
</dbReference>
<evidence type="ECO:0000313" key="1">
    <source>
        <dbReference type="EMBL" id="MBJ3762288.1"/>
    </source>
</evidence>
<evidence type="ECO:0000313" key="2">
    <source>
        <dbReference type="Proteomes" id="UP000642488"/>
    </source>
</evidence>
<organism evidence="1 2">
    <name type="scientific">Palleronia pontilimi</name>
    <dbReference type="NCBI Taxonomy" id="1964209"/>
    <lineage>
        <taxon>Bacteria</taxon>
        <taxon>Pseudomonadati</taxon>
        <taxon>Pseudomonadota</taxon>
        <taxon>Alphaproteobacteria</taxon>
        <taxon>Rhodobacterales</taxon>
        <taxon>Roseobacteraceae</taxon>
        <taxon>Palleronia</taxon>
    </lineage>
</organism>